<reference evidence="5" key="1">
    <citation type="submission" date="2016-10" db="EMBL/GenBank/DDBJ databases">
        <authorList>
            <person name="Varghese N."/>
            <person name="Submissions S."/>
        </authorList>
    </citation>
    <scope>NUCLEOTIDE SEQUENCE [LARGE SCALE GENOMIC DNA]</scope>
    <source>
        <strain evidence="5">DSM 22427</strain>
    </source>
</reference>
<gene>
    <name evidence="4" type="ORF">SAMN04488556_2793</name>
</gene>
<dbReference type="EMBL" id="FOZS01000002">
    <property type="protein sequence ID" value="SFS78265.1"/>
    <property type="molecule type" value="Genomic_DNA"/>
</dbReference>
<feature type="transmembrane region" description="Helical" evidence="2">
    <location>
        <begin position="177"/>
        <end position="198"/>
    </location>
</feature>
<feature type="region of interest" description="Disordered" evidence="1">
    <location>
        <begin position="1"/>
        <end position="25"/>
    </location>
</feature>
<keyword evidence="2" id="KW-1133">Transmembrane helix</keyword>
<evidence type="ECO:0000313" key="5">
    <source>
        <dbReference type="Proteomes" id="UP000199199"/>
    </source>
</evidence>
<evidence type="ECO:0000256" key="1">
    <source>
        <dbReference type="SAM" id="MobiDB-lite"/>
    </source>
</evidence>
<sequence>MSLTTGDRSHAPDDPSDDLHEEQASALSSDTVFHILQTSRRREAIRYLLAADGPVKMRDVAEHVAAVEHETTVAKLDSTQRQRVYIPLYQSHLPTLDEEGIIDYNKSRGIVRATDRLEVFRPYLEIRERARPVTESSRHDDTRGAQPTRTVLLSTVANVLFASVVGGYAAISTGNNALFAITVLGAIALLGTVSWVTVTGRSKSNDAPSPDDSRALNYSED</sequence>
<evidence type="ECO:0000256" key="2">
    <source>
        <dbReference type="SAM" id="Phobius"/>
    </source>
</evidence>
<dbReference type="AlphaFoldDB" id="A0A1I6SMS3"/>
<evidence type="ECO:0000259" key="3">
    <source>
        <dbReference type="Pfam" id="PF24035"/>
    </source>
</evidence>
<protein>
    <recommendedName>
        <fullName evidence="3">DUF7344 domain-containing protein</fullName>
    </recommendedName>
</protein>
<dbReference type="Proteomes" id="UP000199199">
    <property type="component" value="Unassembled WGS sequence"/>
</dbReference>
<name>A0A1I6SMS3_9EURY</name>
<dbReference type="Pfam" id="PF24035">
    <property type="entry name" value="DUF7344"/>
    <property type="match status" value="1"/>
</dbReference>
<feature type="region of interest" description="Disordered" evidence="1">
    <location>
        <begin position="200"/>
        <end position="221"/>
    </location>
</feature>
<proteinExistence type="predicted"/>
<keyword evidence="2" id="KW-0472">Membrane</keyword>
<evidence type="ECO:0000313" key="4">
    <source>
        <dbReference type="EMBL" id="SFS78265.1"/>
    </source>
</evidence>
<dbReference type="InterPro" id="IPR055768">
    <property type="entry name" value="DUF7344"/>
</dbReference>
<feature type="transmembrane region" description="Helical" evidence="2">
    <location>
        <begin position="151"/>
        <end position="171"/>
    </location>
</feature>
<feature type="domain" description="DUF7344" evidence="3">
    <location>
        <begin position="33"/>
        <end position="112"/>
    </location>
</feature>
<dbReference type="RefSeq" id="WP_092905591.1">
    <property type="nucleotide sequence ID" value="NZ_FOZS01000002.1"/>
</dbReference>
<dbReference type="OrthoDB" id="331021at2157"/>
<organism evidence="4 5">
    <name type="scientific">Halostagnicola kamekurae</name>
    <dbReference type="NCBI Taxonomy" id="619731"/>
    <lineage>
        <taxon>Archaea</taxon>
        <taxon>Methanobacteriati</taxon>
        <taxon>Methanobacteriota</taxon>
        <taxon>Stenosarchaea group</taxon>
        <taxon>Halobacteria</taxon>
        <taxon>Halobacteriales</taxon>
        <taxon>Natrialbaceae</taxon>
        <taxon>Halostagnicola</taxon>
    </lineage>
</organism>
<keyword evidence="2" id="KW-0812">Transmembrane</keyword>
<keyword evidence="5" id="KW-1185">Reference proteome</keyword>
<feature type="compositionally biased region" description="Basic and acidic residues" evidence="1">
    <location>
        <begin position="7"/>
        <end position="23"/>
    </location>
</feature>
<accession>A0A1I6SMS3</accession>